<keyword evidence="7" id="KW-1185">Reference proteome</keyword>
<proteinExistence type="predicted"/>
<dbReference type="Pfam" id="PF00589">
    <property type="entry name" value="Phage_integrase"/>
    <property type="match status" value="1"/>
</dbReference>
<organism evidence="6 7">
    <name type="scientific">Nocardia camponoti</name>
    <dbReference type="NCBI Taxonomy" id="1616106"/>
    <lineage>
        <taxon>Bacteria</taxon>
        <taxon>Bacillati</taxon>
        <taxon>Actinomycetota</taxon>
        <taxon>Actinomycetes</taxon>
        <taxon>Mycobacteriales</taxon>
        <taxon>Nocardiaceae</taxon>
        <taxon>Nocardia</taxon>
    </lineage>
</organism>
<evidence type="ECO:0000259" key="5">
    <source>
        <dbReference type="PROSITE" id="PS51900"/>
    </source>
</evidence>
<dbReference type="Gene3D" id="1.10.443.10">
    <property type="entry name" value="Intergrase catalytic core"/>
    <property type="match status" value="1"/>
</dbReference>
<accession>A0A917QQG3</accession>
<dbReference type="Proteomes" id="UP000612956">
    <property type="component" value="Unassembled WGS sequence"/>
</dbReference>
<dbReference type="PROSITE" id="PS51898">
    <property type="entry name" value="TYR_RECOMBINASE"/>
    <property type="match status" value="1"/>
</dbReference>
<dbReference type="AlphaFoldDB" id="A0A917QQG3"/>
<evidence type="ECO:0000256" key="3">
    <source>
        <dbReference type="PROSITE-ProRule" id="PRU01248"/>
    </source>
</evidence>
<dbReference type="InterPro" id="IPR050090">
    <property type="entry name" value="Tyrosine_recombinase_XerCD"/>
</dbReference>
<evidence type="ECO:0000313" key="7">
    <source>
        <dbReference type="Proteomes" id="UP000612956"/>
    </source>
</evidence>
<dbReference type="RefSeq" id="WP_188830499.1">
    <property type="nucleotide sequence ID" value="NZ_BMMW01000004.1"/>
</dbReference>
<dbReference type="InterPro" id="IPR044068">
    <property type="entry name" value="CB"/>
</dbReference>
<dbReference type="PANTHER" id="PTHR30349">
    <property type="entry name" value="PHAGE INTEGRASE-RELATED"/>
    <property type="match status" value="1"/>
</dbReference>
<name>A0A917QQG3_9NOCA</name>
<evidence type="ECO:0000256" key="1">
    <source>
        <dbReference type="ARBA" id="ARBA00023125"/>
    </source>
</evidence>
<keyword evidence="1 3" id="KW-0238">DNA-binding</keyword>
<evidence type="ECO:0000256" key="2">
    <source>
        <dbReference type="ARBA" id="ARBA00023172"/>
    </source>
</evidence>
<feature type="domain" description="Tyr recombinase" evidence="4">
    <location>
        <begin position="139"/>
        <end position="336"/>
    </location>
</feature>
<dbReference type="CDD" id="cd00397">
    <property type="entry name" value="DNA_BRE_C"/>
    <property type="match status" value="1"/>
</dbReference>
<sequence length="353" mass="39673">MAEGLRLIPGNVVPVESLESDPVVFQRNCVDAFVASWRARGFSPVTIDNDIGLLERTLTALGRPAWEVTAEDIDRVVGNLAVAGRAPSTRREYVQIFKGFHRFLQVRKAAEIEAVFGVKLVCPVDEFNAARHVGDDSPALLPPPTPDRVQEFFEFMKARIVTARKYGPAARDYALFQTLYHAGLRSEEAALLELPDVHFDRGPFGKLHVRFGKGAKMSGPRPRWVPMLDGLDLVLRWFLTDVRPKFPDSPVLFADESGGPLHRGTIRNRLRYLMELEGRPRSERFSPHALRRACATHNYERGVDLVAIQQLLGHWTVGSTMRYVRPSATFIEDAYRRAVTTTLAELSGEDERA</sequence>
<dbReference type="EMBL" id="BMMW01000004">
    <property type="protein sequence ID" value="GGK63127.1"/>
    <property type="molecule type" value="Genomic_DNA"/>
</dbReference>
<evidence type="ECO:0008006" key="8">
    <source>
        <dbReference type="Google" id="ProtNLM"/>
    </source>
</evidence>
<evidence type="ECO:0000313" key="6">
    <source>
        <dbReference type="EMBL" id="GGK63127.1"/>
    </source>
</evidence>
<dbReference type="GO" id="GO:0015074">
    <property type="term" value="P:DNA integration"/>
    <property type="evidence" value="ECO:0007669"/>
    <property type="project" value="InterPro"/>
</dbReference>
<comment type="caution">
    <text evidence="6">The sequence shown here is derived from an EMBL/GenBank/DDBJ whole genome shotgun (WGS) entry which is preliminary data.</text>
</comment>
<protein>
    <recommendedName>
        <fullName evidence="8">Tyrosine-type recombinase/integrase</fullName>
    </recommendedName>
</protein>
<dbReference type="PROSITE" id="PS51900">
    <property type="entry name" value="CB"/>
    <property type="match status" value="1"/>
</dbReference>
<dbReference type="GO" id="GO:0003677">
    <property type="term" value="F:DNA binding"/>
    <property type="evidence" value="ECO:0007669"/>
    <property type="project" value="UniProtKB-UniRule"/>
</dbReference>
<dbReference type="InterPro" id="IPR011010">
    <property type="entry name" value="DNA_brk_join_enz"/>
</dbReference>
<keyword evidence="2" id="KW-0233">DNA recombination</keyword>
<reference evidence="6" key="1">
    <citation type="journal article" date="2014" name="Int. J. Syst. Evol. Microbiol.">
        <title>Complete genome sequence of Corynebacterium casei LMG S-19264T (=DSM 44701T), isolated from a smear-ripened cheese.</title>
        <authorList>
            <consortium name="US DOE Joint Genome Institute (JGI-PGF)"/>
            <person name="Walter F."/>
            <person name="Albersmeier A."/>
            <person name="Kalinowski J."/>
            <person name="Ruckert C."/>
        </authorList>
    </citation>
    <scope>NUCLEOTIDE SEQUENCE</scope>
    <source>
        <strain evidence="6">CGMCC 4.7278</strain>
    </source>
</reference>
<dbReference type="InterPro" id="IPR002104">
    <property type="entry name" value="Integrase_catalytic"/>
</dbReference>
<dbReference type="SUPFAM" id="SSF56349">
    <property type="entry name" value="DNA breaking-rejoining enzymes"/>
    <property type="match status" value="1"/>
</dbReference>
<gene>
    <name evidence="6" type="ORF">GCM10011591_39250</name>
</gene>
<reference evidence="6" key="2">
    <citation type="submission" date="2020-09" db="EMBL/GenBank/DDBJ databases">
        <authorList>
            <person name="Sun Q."/>
            <person name="Zhou Y."/>
        </authorList>
    </citation>
    <scope>NUCLEOTIDE SEQUENCE</scope>
    <source>
        <strain evidence="6">CGMCC 4.7278</strain>
    </source>
</reference>
<dbReference type="InterPro" id="IPR013762">
    <property type="entry name" value="Integrase-like_cat_sf"/>
</dbReference>
<feature type="domain" description="Core-binding (CB)" evidence="5">
    <location>
        <begin position="28"/>
        <end position="105"/>
    </location>
</feature>
<dbReference type="GO" id="GO:0006310">
    <property type="term" value="P:DNA recombination"/>
    <property type="evidence" value="ECO:0007669"/>
    <property type="project" value="UniProtKB-KW"/>
</dbReference>
<evidence type="ECO:0000259" key="4">
    <source>
        <dbReference type="PROSITE" id="PS51898"/>
    </source>
</evidence>